<comment type="function">
    <text evidence="1">Plays a role in endocytic trafficking. Required for receptor recycling from endosomes, both to the trans-Golgi network and the plasma membrane.</text>
</comment>
<keyword evidence="1" id="KW-0333">Golgi apparatus</keyword>
<dbReference type="GO" id="GO:0055037">
    <property type="term" value="C:recycling endosome"/>
    <property type="evidence" value="ECO:0007669"/>
    <property type="project" value="UniProtKB-SubCell"/>
</dbReference>
<dbReference type="GO" id="GO:0005829">
    <property type="term" value="C:cytosol"/>
    <property type="evidence" value="ECO:0007669"/>
    <property type="project" value="GOC"/>
</dbReference>
<organism evidence="3 4">
    <name type="scientific">Leptobrachium leishanense</name>
    <name type="common">Leishan spiny toad</name>
    <dbReference type="NCBI Taxonomy" id="445787"/>
    <lineage>
        <taxon>Eukaryota</taxon>
        <taxon>Metazoa</taxon>
        <taxon>Chordata</taxon>
        <taxon>Craniata</taxon>
        <taxon>Vertebrata</taxon>
        <taxon>Euteleostomi</taxon>
        <taxon>Amphibia</taxon>
        <taxon>Batrachia</taxon>
        <taxon>Anura</taxon>
        <taxon>Pelobatoidea</taxon>
        <taxon>Megophryidae</taxon>
        <taxon>Leptobrachium</taxon>
    </lineage>
</organism>
<evidence type="ECO:0000313" key="4">
    <source>
        <dbReference type="Proteomes" id="UP000694569"/>
    </source>
</evidence>
<dbReference type="InterPro" id="IPR011993">
    <property type="entry name" value="PH-like_dom_sf"/>
</dbReference>
<dbReference type="SMART" id="SM00233">
    <property type="entry name" value="PH"/>
    <property type="match status" value="1"/>
</dbReference>
<keyword evidence="1" id="KW-0967">Endosome</keyword>
<dbReference type="Gene3D" id="2.30.29.30">
    <property type="entry name" value="Pleckstrin-homology domain (PH domain)/Phosphotyrosine-binding domain (PTB)"/>
    <property type="match status" value="1"/>
</dbReference>
<dbReference type="Proteomes" id="UP000694569">
    <property type="component" value="Unplaced"/>
</dbReference>
<dbReference type="PANTHER" id="PTHR22902">
    <property type="entry name" value="SESQUIPEDALIAN"/>
    <property type="match status" value="1"/>
</dbReference>
<comment type="subcellular location">
    <subcellularLocation>
        <location evidence="1">Early endosome</location>
    </subcellularLocation>
    <subcellularLocation>
        <location evidence="1">Recycling endosome</location>
    </subcellularLocation>
    <subcellularLocation>
        <location evidence="1">Golgi apparatus</location>
        <location evidence="1">trans-Golgi network</location>
    </subcellularLocation>
    <subcellularLocation>
        <location evidence="1">Cytoplasmic vesicle</location>
        <location evidence="1">Clathrin-coated vesicle</location>
    </subcellularLocation>
</comment>
<dbReference type="GO" id="GO:0005769">
    <property type="term" value="C:early endosome"/>
    <property type="evidence" value="ECO:0007669"/>
    <property type="project" value="UniProtKB-SubCell"/>
</dbReference>
<dbReference type="GO" id="GO:0030136">
    <property type="term" value="C:clathrin-coated vesicle"/>
    <property type="evidence" value="ECO:0007669"/>
    <property type="project" value="UniProtKB-SubCell"/>
</dbReference>
<reference evidence="3" key="1">
    <citation type="submission" date="2025-08" db="UniProtKB">
        <authorList>
            <consortium name="Ensembl"/>
        </authorList>
    </citation>
    <scope>IDENTIFICATION</scope>
</reference>
<sequence>MKLDVSSRLTLSLPEKQGYLLKKGGRHPSYHRRWFWLCGNLLLYWEKPGDPQPMGLILLEGSSVYLRSSRLEYGFCLCTLSRVYKMAAECQQDLELWVRALLSANLGYTRALLMEVEGQFRTLEARHSEPSTRPGAQASEDQVWENEFGHCVRPAAPSPSHVQVLRLDRNQTPFHRKAHSLGTAPNLWPHLPIMPFSLQMY</sequence>
<dbReference type="GeneTree" id="ENSGT01010000230149"/>
<keyword evidence="4" id="KW-1185">Reference proteome</keyword>
<protein>
    <recommendedName>
        <fullName evidence="1">Sesquipedalian</fullName>
        <shortName evidence="1">Ses</shortName>
    </recommendedName>
    <alternativeName>
        <fullName evidence="1">PH domain-containing endocytic trafficking adaptor</fullName>
    </alternativeName>
</protein>
<dbReference type="Ensembl" id="ENSLLET00000032500.1">
    <property type="protein sequence ID" value="ENSLLEP00000031294.1"/>
    <property type="gene ID" value="ENSLLEG00000019825.1"/>
</dbReference>
<dbReference type="SUPFAM" id="SSF50729">
    <property type="entry name" value="PH domain-like"/>
    <property type="match status" value="1"/>
</dbReference>
<dbReference type="GO" id="GO:0005802">
    <property type="term" value="C:trans-Golgi network"/>
    <property type="evidence" value="ECO:0007669"/>
    <property type="project" value="UniProtKB-UniRule"/>
</dbReference>
<dbReference type="AlphaFoldDB" id="A0A8C5Q3K5"/>
<dbReference type="Pfam" id="PF00169">
    <property type="entry name" value="PH"/>
    <property type="match status" value="1"/>
</dbReference>
<dbReference type="OrthoDB" id="10261837at2759"/>
<name>A0A8C5Q3K5_9ANUR</name>
<evidence type="ECO:0000313" key="3">
    <source>
        <dbReference type="Ensembl" id="ENSLLEP00000031294.1"/>
    </source>
</evidence>
<dbReference type="PROSITE" id="PS50003">
    <property type="entry name" value="PH_DOMAIN"/>
    <property type="match status" value="1"/>
</dbReference>
<evidence type="ECO:0000259" key="2">
    <source>
        <dbReference type="PROSITE" id="PS50003"/>
    </source>
</evidence>
<reference evidence="3" key="2">
    <citation type="submission" date="2025-09" db="UniProtKB">
        <authorList>
            <consortium name="Ensembl"/>
        </authorList>
    </citation>
    <scope>IDENTIFICATION</scope>
</reference>
<proteinExistence type="inferred from homology"/>
<feature type="domain" description="PH" evidence="2">
    <location>
        <begin position="13"/>
        <end position="106"/>
    </location>
</feature>
<keyword evidence="1" id="KW-0968">Cytoplasmic vesicle</keyword>
<evidence type="ECO:0000256" key="1">
    <source>
        <dbReference type="RuleBase" id="RU369082"/>
    </source>
</evidence>
<keyword evidence="1" id="KW-0597">Phosphoprotein</keyword>
<dbReference type="GO" id="GO:0007032">
    <property type="term" value="P:endosome organization"/>
    <property type="evidence" value="ECO:0007669"/>
    <property type="project" value="UniProtKB-UniRule"/>
</dbReference>
<dbReference type="GO" id="GO:0042147">
    <property type="term" value="P:retrograde transport, endosome to Golgi"/>
    <property type="evidence" value="ECO:0007669"/>
    <property type="project" value="UniProtKB-UniRule"/>
</dbReference>
<dbReference type="PANTHER" id="PTHR22902:SF15">
    <property type="entry name" value="SESQUIPEDALIAN-2"/>
    <property type="match status" value="1"/>
</dbReference>
<dbReference type="GO" id="GO:0001881">
    <property type="term" value="P:receptor recycling"/>
    <property type="evidence" value="ECO:0007669"/>
    <property type="project" value="UniProtKB-UniRule"/>
</dbReference>
<dbReference type="InterPro" id="IPR045188">
    <property type="entry name" value="Boi1/Boi2-like"/>
</dbReference>
<comment type="similarity">
    <text evidence="1">Belongs to the sesquipedalian family.</text>
</comment>
<dbReference type="InterPro" id="IPR001849">
    <property type="entry name" value="PH_domain"/>
</dbReference>
<accession>A0A8C5Q3K5</accession>